<evidence type="ECO:0000313" key="1">
    <source>
        <dbReference type="EMBL" id="KAE8945108.1"/>
    </source>
</evidence>
<dbReference type="EMBL" id="QXGF01000172">
    <property type="protein sequence ID" value="KAE8945108.1"/>
    <property type="molecule type" value="Genomic_DNA"/>
</dbReference>
<reference evidence="4 5" key="1">
    <citation type="submission" date="2018-08" db="EMBL/GenBank/DDBJ databases">
        <title>Genomic investigation of the strawberry pathogen Phytophthora fragariae indicates pathogenicity is determined by transcriptional variation in three key races.</title>
        <authorList>
            <person name="Adams T.M."/>
            <person name="Armitage A.D."/>
            <person name="Sobczyk M.K."/>
            <person name="Bates H.J."/>
            <person name="Dunwell J.M."/>
            <person name="Nellist C.F."/>
            <person name="Harrison R.J."/>
        </authorList>
    </citation>
    <scope>NUCLEOTIDE SEQUENCE [LARGE SCALE GENOMIC DNA]</scope>
    <source>
        <strain evidence="3 5">NOV-27</strain>
        <strain evidence="2 6">NOV-5</strain>
        <strain evidence="1 4">NOV-9</strain>
    </source>
</reference>
<dbReference type="Proteomes" id="UP000433483">
    <property type="component" value="Unassembled WGS sequence"/>
</dbReference>
<name>A0A6A3UK10_9STRA</name>
<protein>
    <submittedName>
        <fullName evidence="2">Uncharacterized protein</fullName>
    </submittedName>
</protein>
<evidence type="ECO:0000313" key="6">
    <source>
        <dbReference type="Proteomes" id="UP000440732"/>
    </source>
</evidence>
<keyword evidence="5" id="KW-1185">Reference proteome</keyword>
<comment type="caution">
    <text evidence="2">The sequence shown here is derived from an EMBL/GenBank/DDBJ whole genome shotgun (WGS) entry which is preliminary data.</text>
</comment>
<evidence type="ECO:0000313" key="4">
    <source>
        <dbReference type="Proteomes" id="UP000429523"/>
    </source>
</evidence>
<dbReference type="Proteomes" id="UP000429523">
    <property type="component" value="Unassembled WGS sequence"/>
</dbReference>
<sequence length="39" mass="4062">MKPFVVAARADQGSDRLLVLEQELSVGADESVRGGCGSL</sequence>
<dbReference type="AlphaFoldDB" id="A0A6A3UK10"/>
<gene>
    <name evidence="3" type="ORF">PF005_g4889</name>
    <name evidence="2" type="ORF">PF006_g4514</name>
    <name evidence="1" type="ORF">PF009_g5250</name>
</gene>
<evidence type="ECO:0000313" key="3">
    <source>
        <dbReference type="EMBL" id="KAE9227032.1"/>
    </source>
</evidence>
<dbReference type="EMBL" id="QXGA01000158">
    <property type="protein sequence ID" value="KAE9151168.1"/>
    <property type="molecule type" value="Genomic_DNA"/>
</dbReference>
<dbReference type="OrthoDB" id="10453251at2759"/>
<dbReference type="Proteomes" id="UP000440732">
    <property type="component" value="Unassembled WGS sequence"/>
</dbReference>
<proteinExistence type="predicted"/>
<organism evidence="2 6">
    <name type="scientific">Phytophthora fragariae</name>
    <dbReference type="NCBI Taxonomy" id="53985"/>
    <lineage>
        <taxon>Eukaryota</taxon>
        <taxon>Sar</taxon>
        <taxon>Stramenopiles</taxon>
        <taxon>Oomycota</taxon>
        <taxon>Peronosporomycetes</taxon>
        <taxon>Peronosporales</taxon>
        <taxon>Peronosporaceae</taxon>
        <taxon>Phytophthora</taxon>
    </lineage>
</organism>
<dbReference type="EMBL" id="QXGB01000163">
    <property type="protein sequence ID" value="KAE9227032.1"/>
    <property type="molecule type" value="Genomic_DNA"/>
</dbReference>
<evidence type="ECO:0000313" key="5">
    <source>
        <dbReference type="Proteomes" id="UP000433483"/>
    </source>
</evidence>
<accession>A0A6A3UK10</accession>
<evidence type="ECO:0000313" key="2">
    <source>
        <dbReference type="EMBL" id="KAE9151168.1"/>
    </source>
</evidence>